<dbReference type="Gene3D" id="3.40.50.150">
    <property type="entry name" value="Vaccinia Virus protein VP39"/>
    <property type="match status" value="1"/>
</dbReference>
<dbReference type="eggNOG" id="COG4725">
    <property type="taxonomic scope" value="Bacteria"/>
</dbReference>
<dbReference type="STRING" id="78245.Xaut_3618"/>
<dbReference type="OrthoDB" id="9800596at2"/>
<evidence type="ECO:0000313" key="6">
    <source>
        <dbReference type="Proteomes" id="UP000002417"/>
    </source>
</evidence>
<evidence type="ECO:0000256" key="2">
    <source>
        <dbReference type="ARBA" id="ARBA00022679"/>
    </source>
</evidence>
<dbReference type="AlphaFoldDB" id="A7ILF3"/>
<dbReference type="SUPFAM" id="SSF53335">
    <property type="entry name" value="S-adenosyl-L-methionine-dependent methyltransferases"/>
    <property type="match status" value="1"/>
</dbReference>
<reference evidence="5 6" key="1">
    <citation type="submission" date="2007-07" db="EMBL/GenBank/DDBJ databases">
        <title>Complete sequence of chromosome of Xanthobacter autotrophicus Py2.</title>
        <authorList>
            <consortium name="US DOE Joint Genome Institute"/>
            <person name="Copeland A."/>
            <person name="Lucas S."/>
            <person name="Lapidus A."/>
            <person name="Barry K."/>
            <person name="Glavina del Rio T."/>
            <person name="Hammon N."/>
            <person name="Israni S."/>
            <person name="Dalin E."/>
            <person name="Tice H."/>
            <person name="Pitluck S."/>
            <person name="Sims D."/>
            <person name="Brettin T."/>
            <person name="Bruce D."/>
            <person name="Detter J.C."/>
            <person name="Han C."/>
            <person name="Tapia R."/>
            <person name="Brainard J."/>
            <person name="Schmutz J."/>
            <person name="Larimer F."/>
            <person name="Land M."/>
            <person name="Hauser L."/>
            <person name="Kyrpides N."/>
            <person name="Kim E."/>
            <person name="Ensigns S.A."/>
            <person name="Richardson P."/>
        </authorList>
    </citation>
    <scope>NUCLEOTIDE SEQUENCE [LARGE SCALE GENOMIC DNA]</scope>
    <source>
        <strain evidence="6">ATCC BAA-1158 / Py2</strain>
    </source>
</reference>
<keyword evidence="2" id="KW-0808">Transferase</keyword>
<evidence type="ECO:0000313" key="5">
    <source>
        <dbReference type="EMBL" id="ABS68846.1"/>
    </source>
</evidence>
<dbReference type="GO" id="GO:0032259">
    <property type="term" value="P:methylation"/>
    <property type="evidence" value="ECO:0007669"/>
    <property type="project" value="UniProtKB-KW"/>
</dbReference>
<evidence type="ECO:0000256" key="4">
    <source>
        <dbReference type="PROSITE-ProRule" id="PRU00489"/>
    </source>
</evidence>
<dbReference type="KEGG" id="xau:Xaut_3618"/>
<keyword evidence="3" id="KW-0949">S-adenosyl-L-methionine</keyword>
<dbReference type="GO" id="GO:0008168">
    <property type="term" value="F:methyltransferase activity"/>
    <property type="evidence" value="ECO:0007669"/>
    <property type="project" value="UniProtKB-KW"/>
</dbReference>
<dbReference type="EMBL" id="CP000781">
    <property type="protein sequence ID" value="ABS68846.1"/>
    <property type="molecule type" value="Genomic_DNA"/>
</dbReference>
<sequence>MNGLWQFGDLKMFGYDLIVADPPWDFELYSEAGEGKSAKAHYGTMKLDEIAALRVGDLARGDCLLLLWCCEWMPPAARQRVLDAWGFTYKTTIIWRKVTRAGKVRMGPGYRARTMHEPVIVATVGNPKHTPFSSVFDGVAREHSRKPEAFYRMVEAAAPKAARADLFSRQRRDGWDAFGNEVEKFDQPPAEAAE</sequence>
<protein>
    <submittedName>
        <fullName evidence="5">MT-A70 family protein</fullName>
    </submittedName>
</protein>
<dbReference type="PANTHER" id="PTHR12829:SF7">
    <property type="entry name" value="N6-ADENOSINE-METHYLTRANSFERASE CATALYTIC SUBUNIT"/>
    <property type="match status" value="1"/>
</dbReference>
<dbReference type="Proteomes" id="UP000002417">
    <property type="component" value="Chromosome"/>
</dbReference>
<proteinExistence type="inferred from homology"/>
<name>A7ILF3_XANP2</name>
<dbReference type="HOGENOM" id="CLU_018702_2_1_5"/>
<comment type="similarity">
    <text evidence="4">Belongs to the MT-A70-like family.</text>
</comment>
<accession>A7ILF3</accession>
<dbReference type="PANTHER" id="PTHR12829">
    <property type="entry name" value="N6-ADENOSINE-METHYLTRANSFERASE"/>
    <property type="match status" value="1"/>
</dbReference>
<keyword evidence="1" id="KW-0489">Methyltransferase</keyword>
<evidence type="ECO:0000256" key="3">
    <source>
        <dbReference type="ARBA" id="ARBA00022691"/>
    </source>
</evidence>
<dbReference type="GO" id="GO:0003676">
    <property type="term" value="F:nucleic acid binding"/>
    <property type="evidence" value="ECO:0007669"/>
    <property type="project" value="InterPro"/>
</dbReference>
<dbReference type="Pfam" id="PF05063">
    <property type="entry name" value="MT-A70"/>
    <property type="match status" value="1"/>
</dbReference>
<evidence type="ECO:0000256" key="1">
    <source>
        <dbReference type="ARBA" id="ARBA00022603"/>
    </source>
</evidence>
<organism evidence="5 6">
    <name type="scientific">Xanthobacter autotrophicus (strain ATCC BAA-1158 / Py2)</name>
    <dbReference type="NCBI Taxonomy" id="78245"/>
    <lineage>
        <taxon>Bacteria</taxon>
        <taxon>Pseudomonadati</taxon>
        <taxon>Pseudomonadota</taxon>
        <taxon>Alphaproteobacteria</taxon>
        <taxon>Hyphomicrobiales</taxon>
        <taxon>Xanthobacteraceae</taxon>
        <taxon>Xanthobacter</taxon>
    </lineage>
</organism>
<dbReference type="PROSITE" id="PS00092">
    <property type="entry name" value="N6_MTASE"/>
    <property type="match status" value="1"/>
</dbReference>
<keyword evidence="6" id="KW-1185">Reference proteome</keyword>
<gene>
    <name evidence="5" type="ordered locus">Xaut_3618</name>
</gene>
<dbReference type="PROSITE" id="PS51143">
    <property type="entry name" value="MT_A70"/>
    <property type="match status" value="1"/>
</dbReference>
<dbReference type="REBASE" id="15781">
    <property type="entry name" value="M1.XauORF3618P"/>
</dbReference>
<dbReference type="InterPro" id="IPR029063">
    <property type="entry name" value="SAM-dependent_MTases_sf"/>
</dbReference>
<dbReference type="PhylomeDB" id="A7ILF3"/>
<dbReference type="InterPro" id="IPR002052">
    <property type="entry name" value="DNA_methylase_N6_adenine_CS"/>
</dbReference>
<dbReference type="InterPro" id="IPR007757">
    <property type="entry name" value="MT-A70-like"/>
</dbReference>